<evidence type="ECO:0000313" key="3">
    <source>
        <dbReference type="Proteomes" id="UP000799772"/>
    </source>
</evidence>
<protein>
    <submittedName>
        <fullName evidence="2">Uncharacterized protein</fullName>
    </submittedName>
</protein>
<sequence length="215" mass="24078">MLAFFGTEVLLAAALLFSDKAVGFKPTPQTANVFLSEKFDVGKFSSVFPTAFSAEVVFENGKRLGLRGDTFDKGTYPFYAAPVEPRELLLYNSSVVGQYLGGEDRPYAYVSDTDNAFMLGDNDELSQSFFVYFKDAKTWQLAYRKGVLNPEKPDESSIYWQACGPFEKEGQKGLYQMYHGWTTGSKGGCERVTIEMSSIALDPTLGRFPWEFTVR</sequence>
<dbReference type="EMBL" id="ML978136">
    <property type="protein sequence ID" value="KAF2093745.1"/>
    <property type="molecule type" value="Genomic_DNA"/>
</dbReference>
<proteinExistence type="predicted"/>
<gene>
    <name evidence="2" type="ORF">NA57DRAFT_60965</name>
</gene>
<dbReference type="Proteomes" id="UP000799772">
    <property type="component" value="Unassembled WGS sequence"/>
</dbReference>
<dbReference type="AlphaFoldDB" id="A0A9P4M1R3"/>
<comment type="caution">
    <text evidence="2">The sequence shown here is derived from an EMBL/GenBank/DDBJ whole genome shotgun (WGS) entry which is preliminary data.</text>
</comment>
<organism evidence="2 3">
    <name type="scientific">Rhizodiscina lignyota</name>
    <dbReference type="NCBI Taxonomy" id="1504668"/>
    <lineage>
        <taxon>Eukaryota</taxon>
        <taxon>Fungi</taxon>
        <taxon>Dikarya</taxon>
        <taxon>Ascomycota</taxon>
        <taxon>Pezizomycotina</taxon>
        <taxon>Dothideomycetes</taxon>
        <taxon>Pleosporomycetidae</taxon>
        <taxon>Aulographales</taxon>
        <taxon>Rhizodiscinaceae</taxon>
        <taxon>Rhizodiscina</taxon>
    </lineage>
</organism>
<reference evidence="2" key="1">
    <citation type="journal article" date="2020" name="Stud. Mycol.">
        <title>101 Dothideomycetes genomes: a test case for predicting lifestyles and emergence of pathogens.</title>
        <authorList>
            <person name="Haridas S."/>
            <person name="Albert R."/>
            <person name="Binder M."/>
            <person name="Bloem J."/>
            <person name="Labutti K."/>
            <person name="Salamov A."/>
            <person name="Andreopoulos B."/>
            <person name="Baker S."/>
            <person name="Barry K."/>
            <person name="Bills G."/>
            <person name="Bluhm B."/>
            <person name="Cannon C."/>
            <person name="Castanera R."/>
            <person name="Culley D."/>
            <person name="Daum C."/>
            <person name="Ezra D."/>
            <person name="Gonzalez J."/>
            <person name="Henrissat B."/>
            <person name="Kuo A."/>
            <person name="Liang C."/>
            <person name="Lipzen A."/>
            <person name="Lutzoni F."/>
            <person name="Magnuson J."/>
            <person name="Mondo S."/>
            <person name="Nolan M."/>
            <person name="Ohm R."/>
            <person name="Pangilinan J."/>
            <person name="Park H.-J."/>
            <person name="Ramirez L."/>
            <person name="Alfaro M."/>
            <person name="Sun H."/>
            <person name="Tritt A."/>
            <person name="Yoshinaga Y."/>
            <person name="Zwiers L.-H."/>
            <person name="Turgeon B."/>
            <person name="Goodwin S."/>
            <person name="Spatafora J."/>
            <person name="Crous P."/>
            <person name="Grigoriev I."/>
        </authorList>
    </citation>
    <scope>NUCLEOTIDE SEQUENCE</scope>
    <source>
        <strain evidence="2">CBS 133067</strain>
    </source>
</reference>
<evidence type="ECO:0000313" key="2">
    <source>
        <dbReference type="EMBL" id="KAF2093745.1"/>
    </source>
</evidence>
<keyword evidence="1" id="KW-0732">Signal</keyword>
<name>A0A9P4M1R3_9PEZI</name>
<keyword evidence="3" id="KW-1185">Reference proteome</keyword>
<feature type="signal peptide" evidence="1">
    <location>
        <begin position="1"/>
        <end position="23"/>
    </location>
</feature>
<accession>A0A9P4M1R3</accession>
<feature type="chain" id="PRO_5040176174" evidence="1">
    <location>
        <begin position="24"/>
        <end position="215"/>
    </location>
</feature>
<evidence type="ECO:0000256" key="1">
    <source>
        <dbReference type="SAM" id="SignalP"/>
    </source>
</evidence>